<dbReference type="AlphaFoldDB" id="A0A7S1SEN9"/>
<feature type="compositionally biased region" description="Acidic residues" evidence="1">
    <location>
        <begin position="82"/>
        <end position="92"/>
    </location>
</feature>
<sequence>MAKALEMCDDDELLGEMTQHSLRLDALERHQKDKQKKQFKGFWDKLQDRGGYIERRAEKDAQRKAEWDNLNYEDKFYKIQELDDSEDEDDDAMPPMYNSAPQGNAAQNDAFQADLEEYLRQSLPGARVDSAAADVQRARQEGLDQGFDAYWEQKGQEDEMGAGVGAARRRQPAQAWSSPSADGQAQQRPQRSEELPLRWAPGAEPRAEQAMGPEDAAEAWARRQEEAARKERRWRMDYEKRQRDEREDEDLREARERLRQQEQQKAAQRVRRRMDALDNSDDD</sequence>
<feature type="region of interest" description="Disordered" evidence="1">
    <location>
        <begin position="79"/>
        <end position="117"/>
    </location>
</feature>
<protein>
    <submittedName>
        <fullName evidence="2">Uncharacterized protein</fullName>
    </submittedName>
</protein>
<feature type="region of interest" description="Disordered" evidence="1">
    <location>
        <begin position="146"/>
        <end position="283"/>
    </location>
</feature>
<gene>
    <name evidence="2" type="ORF">ACAT0790_LOCUS68981</name>
</gene>
<reference evidence="2" key="1">
    <citation type="submission" date="2021-01" db="EMBL/GenBank/DDBJ databases">
        <authorList>
            <person name="Corre E."/>
            <person name="Pelletier E."/>
            <person name="Niang G."/>
            <person name="Scheremetjew M."/>
            <person name="Finn R."/>
            <person name="Kale V."/>
            <person name="Holt S."/>
            <person name="Cochrane G."/>
            <person name="Meng A."/>
            <person name="Brown T."/>
            <person name="Cohen L."/>
        </authorList>
    </citation>
    <scope>NUCLEOTIDE SEQUENCE</scope>
    <source>
        <strain evidence="2">OF101</strain>
    </source>
</reference>
<proteinExistence type="predicted"/>
<feature type="compositionally biased region" description="Basic and acidic residues" evidence="1">
    <location>
        <begin position="252"/>
        <end position="262"/>
    </location>
</feature>
<organism evidence="2">
    <name type="scientific">Alexandrium catenella</name>
    <name type="common">Red tide dinoflagellate</name>
    <name type="synonym">Gonyaulax catenella</name>
    <dbReference type="NCBI Taxonomy" id="2925"/>
    <lineage>
        <taxon>Eukaryota</taxon>
        <taxon>Sar</taxon>
        <taxon>Alveolata</taxon>
        <taxon>Dinophyceae</taxon>
        <taxon>Gonyaulacales</taxon>
        <taxon>Pyrocystaceae</taxon>
        <taxon>Alexandrium</taxon>
    </lineage>
</organism>
<evidence type="ECO:0000313" key="2">
    <source>
        <dbReference type="EMBL" id="CAD9192206.1"/>
    </source>
</evidence>
<feature type="compositionally biased region" description="Polar residues" evidence="1">
    <location>
        <begin position="99"/>
        <end position="110"/>
    </location>
</feature>
<accession>A0A7S1SEN9</accession>
<evidence type="ECO:0000256" key="1">
    <source>
        <dbReference type="SAM" id="MobiDB-lite"/>
    </source>
</evidence>
<feature type="compositionally biased region" description="Polar residues" evidence="1">
    <location>
        <begin position="174"/>
        <end position="189"/>
    </location>
</feature>
<feature type="compositionally biased region" description="Basic and acidic residues" evidence="1">
    <location>
        <begin position="220"/>
        <end position="245"/>
    </location>
</feature>
<dbReference type="EMBL" id="HBGE01115641">
    <property type="protein sequence ID" value="CAD9192206.1"/>
    <property type="molecule type" value="Transcribed_RNA"/>
</dbReference>
<name>A0A7S1SEN9_ALECA</name>